<comment type="caution">
    <text evidence="1">The sequence shown here is derived from an EMBL/GenBank/DDBJ whole genome shotgun (WGS) entry which is preliminary data.</text>
</comment>
<reference evidence="1 2" key="1">
    <citation type="submission" date="2016-10" db="EMBL/GenBank/DDBJ databases">
        <authorList>
            <person name="Varghese N."/>
            <person name="Submissions S."/>
        </authorList>
    </citation>
    <scope>NUCLEOTIDE SEQUENCE [LARGE SCALE GENOMIC DNA]</scope>
    <source>
        <strain evidence="1 2">DSM 11449</strain>
    </source>
</reference>
<sequence length="139" mass="16693">MNLVLFSDDGEMYRNKFTINNRFMDIIGDTLVRIKQSIELWSYADFKLIDSVLYTLTKERAPYKEWYQTTTYFFKNDSIIADKTYKSNWSYEKKKIASTHKAYNIRMVCKPTLEVEEKFRTIEGHKIKHYIVTGEFLLK</sequence>
<proteinExistence type="predicted"/>
<evidence type="ECO:0000313" key="2">
    <source>
        <dbReference type="Proteomes" id="UP000182771"/>
    </source>
</evidence>
<dbReference type="Proteomes" id="UP000182771">
    <property type="component" value="Unassembled WGS sequence"/>
</dbReference>
<organism evidence="1 2">
    <name type="scientific">Capnocytophaga granulosa</name>
    <dbReference type="NCBI Taxonomy" id="45242"/>
    <lineage>
        <taxon>Bacteria</taxon>
        <taxon>Pseudomonadati</taxon>
        <taxon>Bacteroidota</taxon>
        <taxon>Flavobacteriia</taxon>
        <taxon>Flavobacteriales</taxon>
        <taxon>Flavobacteriaceae</taxon>
        <taxon>Capnocytophaga</taxon>
    </lineage>
</organism>
<name>A0A1H2ZQL9_9FLAO</name>
<accession>A0A1H2ZQL9</accession>
<keyword evidence="2" id="KW-1185">Reference proteome</keyword>
<dbReference type="EMBL" id="FNND01000013">
    <property type="protein sequence ID" value="SDX19763.1"/>
    <property type="molecule type" value="Genomic_DNA"/>
</dbReference>
<protein>
    <submittedName>
        <fullName evidence="1">Uncharacterized protein</fullName>
    </submittedName>
</protein>
<gene>
    <name evidence="1" type="ORF">SAMN05444420_1137</name>
</gene>
<evidence type="ECO:0000313" key="1">
    <source>
        <dbReference type="EMBL" id="SDX19763.1"/>
    </source>
</evidence>
<dbReference type="AlphaFoldDB" id="A0A1H2ZQL9"/>